<gene>
    <name evidence="1" type="ORF">PGLA1383_LOCUS47216</name>
</gene>
<accession>A0A813H0D0</accession>
<proteinExistence type="predicted"/>
<evidence type="ECO:0000313" key="1">
    <source>
        <dbReference type="EMBL" id="CAE8631072.1"/>
    </source>
</evidence>
<dbReference type="EMBL" id="CAJNNV010030024">
    <property type="protein sequence ID" value="CAE8631072.1"/>
    <property type="molecule type" value="Genomic_DNA"/>
</dbReference>
<sequence length="166" mass="19282">MRCCLFRAGAAAETWNHFWKKAEVEDLRDKRGDWGIIDTPHTDAYSRFGLDIEAKRLWELVGSCKQLLTLCVRPPRFGHRIHMKDGILEDLFCDAFREQAQICETLRRSVAGIAWQDTAKPTDCWWEDEKDFQCGDPDCACDRLIDPEAMQLQAAILRWLMAEHHS</sequence>
<name>A0A813H0D0_POLGL</name>
<dbReference type="AlphaFoldDB" id="A0A813H0D0"/>
<keyword evidence="2" id="KW-1185">Reference proteome</keyword>
<protein>
    <submittedName>
        <fullName evidence="1">Uncharacterized protein</fullName>
    </submittedName>
</protein>
<organism evidence="1 2">
    <name type="scientific">Polarella glacialis</name>
    <name type="common">Dinoflagellate</name>
    <dbReference type="NCBI Taxonomy" id="89957"/>
    <lineage>
        <taxon>Eukaryota</taxon>
        <taxon>Sar</taxon>
        <taxon>Alveolata</taxon>
        <taxon>Dinophyceae</taxon>
        <taxon>Suessiales</taxon>
        <taxon>Suessiaceae</taxon>
        <taxon>Polarella</taxon>
    </lineage>
</organism>
<dbReference type="Proteomes" id="UP000654075">
    <property type="component" value="Unassembled WGS sequence"/>
</dbReference>
<reference evidence="1" key="1">
    <citation type="submission" date="2021-02" db="EMBL/GenBank/DDBJ databases">
        <authorList>
            <person name="Dougan E. K."/>
            <person name="Rhodes N."/>
            <person name="Thang M."/>
            <person name="Chan C."/>
        </authorList>
    </citation>
    <scope>NUCLEOTIDE SEQUENCE</scope>
</reference>
<comment type="caution">
    <text evidence="1">The sequence shown here is derived from an EMBL/GenBank/DDBJ whole genome shotgun (WGS) entry which is preliminary data.</text>
</comment>
<evidence type="ECO:0000313" key="2">
    <source>
        <dbReference type="Proteomes" id="UP000654075"/>
    </source>
</evidence>